<dbReference type="PANTHER" id="PTHR33112">
    <property type="entry name" value="DOMAIN PROTEIN, PUTATIVE-RELATED"/>
    <property type="match status" value="1"/>
</dbReference>
<dbReference type="Pfam" id="PF06985">
    <property type="entry name" value="HET"/>
    <property type="match status" value="1"/>
</dbReference>
<evidence type="ECO:0000313" key="2">
    <source>
        <dbReference type="EMBL" id="KAK7723037.1"/>
    </source>
</evidence>
<proteinExistence type="predicted"/>
<reference evidence="2 3" key="1">
    <citation type="submission" date="2024-02" db="EMBL/GenBank/DDBJ databases">
        <title>De novo assembly and annotation of 12 fungi associated with fruit tree decline syndrome in Ontario, Canada.</title>
        <authorList>
            <person name="Sulman M."/>
            <person name="Ellouze W."/>
            <person name="Ilyukhin E."/>
        </authorList>
    </citation>
    <scope>NUCLEOTIDE SEQUENCE [LARGE SCALE GENOMIC DNA]</scope>
    <source>
        <strain evidence="2 3">M169</strain>
    </source>
</reference>
<name>A0ABR1P0W3_DIAER</name>
<evidence type="ECO:0000313" key="3">
    <source>
        <dbReference type="Proteomes" id="UP001430848"/>
    </source>
</evidence>
<dbReference type="InterPro" id="IPR010730">
    <property type="entry name" value="HET"/>
</dbReference>
<keyword evidence="3" id="KW-1185">Reference proteome</keyword>
<dbReference type="Proteomes" id="UP001430848">
    <property type="component" value="Unassembled WGS sequence"/>
</dbReference>
<accession>A0ABR1P0W3</accession>
<dbReference type="EMBL" id="JAKNSF020000063">
    <property type="protein sequence ID" value="KAK7723037.1"/>
    <property type="molecule type" value="Genomic_DNA"/>
</dbReference>
<sequence>MPSRVLHISGTDKEPTIRLSTDHATEPYAALSYCWGADQPSKTTRAKLGSYLNDVDFSTLPSTIQDAAIVTRGIGLSYLWVDALCIVQDDFDDVMVQLAQMHAIYHCSWVTIAAAEALTCNQGFLQPRAQWQPIRMRARLDDKEPSDVLLVPEGRPWRSEAPLFQRGWTLQETLLSSRILLYGQRELIFLCLEAERCEGDVDSEVRRYQTLFDPGSNLFVHLDHPDNWGYLVSSYSQRLLAVESDKLLGIAALAENYGRTRAVGDYLAGLWRENFLEQCLWTTEPFPADGRVAKRPKEYRAPSWSWASLDARISSFGVSVNTPAMMMPETMGDNVTCQIIDVQTTLTSAGNPYGMVSGGYLVIKGRLRQVVKQVERGDRIALGRLVKGVKGDGVDSRMTFEFDCPQEWEGKVDVPLWSLEICNTDAGRGYAILLQEAEHQKGSFQRVGRLDIREGFNEPGNWFESEYEIREITII</sequence>
<organism evidence="2 3">
    <name type="scientific">Diaporthe eres</name>
    <name type="common">Phomopsis oblonga</name>
    <dbReference type="NCBI Taxonomy" id="83184"/>
    <lineage>
        <taxon>Eukaryota</taxon>
        <taxon>Fungi</taxon>
        <taxon>Dikarya</taxon>
        <taxon>Ascomycota</taxon>
        <taxon>Pezizomycotina</taxon>
        <taxon>Sordariomycetes</taxon>
        <taxon>Sordariomycetidae</taxon>
        <taxon>Diaporthales</taxon>
        <taxon>Diaporthaceae</taxon>
        <taxon>Diaporthe</taxon>
        <taxon>Diaporthe eres species complex</taxon>
    </lineage>
</organism>
<gene>
    <name evidence="2" type="ORF">SLS63_009066</name>
</gene>
<protein>
    <recommendedName>
        <fullName evidence="1">Heterokaryon incompatibility domain-containing protein</fullName>
    </recommendedName>
</protein>
<dbReference type="PANTHER" id="PTHR33112:SF16">
    <property type="entry name" value="HETEROKARYON INCOMPATIBILITY DOMAIN-CONTAINING PROTEIN"/>
    <property type="match status" value="1"/>
</dbReference>
<feature type="domain" description="Heterokaryon incompatibility" evidence="1">
    <location>
        <begin position="28"/>
        <end position="172"/>
    </location>
</feature>
<evidence type="ECO:0000259" key="1">
    <source>
        <dbReference type="Pfam" id="PF06985"/>
    </source>
</evidence>
<comment type="caution">
    <text evidence="2">The sequence shown here is derived from an EMBL/GenBank/DDBJ whole genome shotgun (WGS) entry which is preliminary data.</text>
</comment>